<evidence type="ECO:0000259" key="19">
    <source>
        <dbReference type="Pfam" id="PF14732"/>
    </source>
</evidence>
<feature type="binding site" evidence="13">
    <location>
        <begin position="121"/>
        <end position="126"/>
    </location>
    <ligand>
        <name>ATP</name>
        <dbReference type="ChEBI" id="CHEBI:30616"/>
    </ligand>
</feature>
<evidence type="ECO:0000259" key="18">
    <source>
        <dbReference type="Pfam" id="PF10585"/>
    </source>
</evidence>
<evidence type="ECO:0000256" key="13">
    <source>
        <dbReference type="PIRSR" id="PIRSR039133-2"/>
    </source>
</evidence>
<dbReference type="Gene3D" id="3.50.50.80">
    <property type="entry name" value="Ubiquitin-activating enzyme E1, inactive adenylation domain, subdomain 1"/>
    <property type="match status" value="1"/>
</dbReference>
<reference evidence="20 21" key="1">
    <citation type="journal article" date="2014" name="BMC Genomics">
        <title>Adaptive genomic structural variation in the grape powdery mildew pathogen, Erysiphe necator.</title>
        <authorList>
            <person name="Jones L."/>
            <person name="Riaz S."/>
            <person name="Morales-Cruz A."/>
            <person name="Amrine K.C."/>
            <person name="McGuire B."/>
            <person name="Gubler W.D."/>
            <person name="Walker M.A."/>
            <person name="Cantu D."/>
        </authorList>
    </citation>
    <scope>NUCLEOTIDE SEQUENCE [LARGE SCALE GENOMIC DNA]</scope>
    <source>
        <strain evidence="21">c</strain>
    </source>
</reference>
<keyword evidence="6 11" id="KW-0547">Nucleotide-binding</keyword>
<evidence type="ECO:0000256" key="8">
    <source>
        <dbReference type="ARBA" id="ARBA00022833"/>
    </source>
</evidence>
<evidence type="ECO:0000256" key="6">
    <source>
        <dbReference type="ARBA" id="ARBA00022741"/>
    </source>
</evidence>
<dbReference type="PROSITE" id="PS00865">
    <property type="entry name" value="UBIQUITIN_ACTIVAT_2"/>
    <property type="match status" value="1"/>
</dbReference>
<dbReference type="InterPro" id="IPR033127">
    <property type="entry name" value="UBQ-activ_enz_E1_Cys_AS"/>
</dbReference>
<comment type="pathway">
    <text evidence="2 11">Protein modification; protein sumoylation.</text>
</comment>
<dbReference type="InterPro" id="IPR028077">
    <property type="entry name" value="UAE_UbL_dom"/>
</dbReference>
<keyword evidence="21" id="KW-1185">Reference proteome</keyword>
<keyword evidence="8 11" id="KW-0862">Zinc</keyword>
<comment type="subcellular location">
    <subcellularLocation>
        <location evidence="1">Nucleus</location>
    </subcellularLocation>
</comment>
<dbReference type="PANTHER" id="PTHR10953">
    <property type="entry name" value="UBIQUITIN-ACTIVATING ENZYME E1"/>
    <property type="match status" value="1"/>
</dbReference>
<feature type="binding site" evidence="14">
    <location>
        <position position="162"/>
    </location>
    <ligand>
        <name>Zn(2+)</name>
        <dbReference type="ChEBI" id="CHEBI:29105"/>
    </ligand>
</feature>
<proteinExistence type="inferred from homology"/>
<dbReference type="Gene3D" id="1.10.10.520">
    <property type="entry name" value="Ubiquitin activating enzymes (Uba3). Chain: B, domain 2"/>
    <property type="match status" value="1"/>
</dbReference>
<dbReference type="FunFam" id="3.40.50.720:FF:000618">
    <property type="entry name" value="SUMO-activating enzyme subunit 2"/>
    <property type="match status" value="1"/>
</dbReference>
<keyword evidence="5 11" id="KW-0479">Metal-binding</keyword>
<evidence type="ECO:0000256" key="3">
    <source>
        <dbReference type="ARBA" id="ARBA00005673"/>
    </source>
</evidence>
<dbReference type="OMA" id="TPSEHIH"/>
<dbReference type="PIRSF" id="PIRSF039133">
    <property type="entry name" value="SUMO_E1B"/>
    <property type="match status" value="1"/>
</dbReference>
<comment type="similarity">
    <text evidence="3 11">Belongs to the ubiquitin-activating E1 family.</text>
</comment>
<evidence type="ECO:0000256" key="9">
    <source>
        <dbReference type="ARBA" id="ARBA00022840"/>
    </source>
</evidence>
<dbReference type="GO" id="GO:0019948">
    <property type="term" value="F:SUMO activating enzyme activity"/>
    <property type="evidence" value="ECO:0007669"/>
    <property type="project" value="UniProtKB-UniRule"/>
</dbReference>
<dbReference type="InterPro" id="IPR042449">
    <property type="entry name" value="Ub-E1_IAD_1"/>
</dbReference>
<evidence type="ECO:0000259" key="17">
    <source>
        <dbReference type="Pfam" id="PF00899"/>
    </source>
</evidence>
<feature type="active site" description="Glycyl thioester intermediate" evidence="12 15">
    <location>
        <position position="177"/>
    </location>
</feature>
<keyword evidence="10" id="KW-0539">Nucleus</keyword>
<evidence type="ECO:0000256" key="12">
    <source>
        <dbReference type="PIRSR" id="PIRSR039133-1"/>
    </source>
</evidence>
<accession>A0A0B1P5I5</accession>
<keyword evidence="9 11" id="KW-0067">ATP-binding</keyword>
<dbReference type="SUPFAM" id="SSF69572">
    <property type="entry name" value="Activating enzymes of the ubiquitin-like proteins"/>
    <property type="match status" value="1"/>
</dbReference>
<dbReference type="FunFam" id="3.50.50.80:FF:000002">
    <property type="entry name" value="SUMO-activating enzyme subunit 2"/>
    <property type="match status" value="1"/>
</dbReference>
<evidence type="ECO:0000256" key="2">
    <source>
        <dbReference type="ARBA" id="ARBA00004718"/>
    </source>
</evidence>
<dbReference type="GO" id="GO:0046872">
    <property type="term" value="F:metal ion binding"/>
    <property type="evidence" value="ECO:0007669"/>
    <property type="project" value="UniProtKB-KW"/>
</dbReference>
<dbReference type="InterPro" id="IPR023318">
    <property type="entry name" value="Ub_act_enz_dom_a_sf"/>
</dbReference>
<evidence type="ECO:0000256" key="7">
    <source>
        <dbReference type="ARBA" id="ARBA00022786"/>
    </source>
</evidence>
<comment type="subunit">
    <text evidence="11">Heterodimer.</text>
</comment>
<sequence length="631" mass="71009">MARDHYNKQSLGVSLNRLVKEARILVVGAGGIGCELLKNLVLSGFGEIHIVDLDTIDLSNLNRQFLFRQEHIKKSKALVAKDAAQKFNPNVKLEAYMANITEPLFNIEWFRGFTLVFNALDNLQARRHVNKMCIAANIPLIESGTTGFNGQVQVIKKGVTACYDCMPKEIPKSFPICTIRSTPSQPIHCIVWAKSYLLNEIFGTSEEDSAEIFDQSDDAGNAEEIENLKKETLALRKIRNAMGSESFPKLLFNKAYNDDIERLRSMDNLWKNRRAPEPLDFMSIYNQAIQSNKYSIEQVLKDIQRIWNIDENLIVFIDSLDRLSKRIFEMKSLSDQAFAEPSIIIFDKDDEDTLDFVTANANLRSAVFGIEMKSKFDVKQMAGNIIPAIATTNAIVAGLCVLQSFKVLEGDFANTKEVFLSPFATDRLLASDRYQNPNLECPVCSVAHNRILVDVQNTTLQELVEDFLKSGLGYSEEITINDGHDHLLYDIDETINLDKKLSDLGISDNSFLTVLDDNNDHENGPRVNLVLTVNDSTTKDGQRIQSLDIPLKTQSENLSLSPFIPRRKLPSTILDNEIKKDFTSVSNSSTKRTHSPEISQTSNKKLKAETFKNDSGSIEMDDNYDGIILID</sequence>
<dbReference type="InterPro" id="IPR019572">
    <property type="entry name" value="UBA_E1_SCCH"/>
</dbReference>
<feature type="domain" description="Ubiquitin-activating enzyme SCCH" evidence="18">
    <location>
        <begin position="321"/>
        <end position="379"/>
    </location>
</feature>
<feature type="compositionally biased region" description="Polar residues" evidence="16">
    <location>
        <begin position="584"/>
        <end position="603"/>
    </location>
</feature>
<organism evidence="20 21">
    <name type="scientific">Uncinula necator</name>
    <name type="common">Grape powdery mildew</name>
    <dbReference type="NCBI Taxonomy" id="52586"/>
    <lineage>
        <taxon>Eukaryota</taxon>
        <taxon>Fungi</taxon>
        <taxon>Dikarya</taxon>
        <taxon>Ascomycota</taxon>
        <taxon>Pezizomycotina</taxon>
        <taxon>Leotiomycetes</taxon>
        <taxon>Erysiphales</taxon>
        <taxon>Erysiphaceae</taxon>
        <taxon>Erysiphe</taxon>
    </lineage>
</organism>
<evidence type="ECO:0000313" key="20">
    <source>
        <dbReference type="EMBL" id="KHJ31919.1"/>
    </source>
</evidence>
<name>A0A0B1P5I5_UNCNE</name>
<evidence type="ECO:0000256" key="10">
    <source>
        <dbReference type="ARBA" id="ARBA00023242"/>
    </source>
</evidence>
<feature type="binding site" evidence="14">
    <location>
        <position position="165"/>
    </location>
    <ligand>
        <name>Zn(2+)</name>
        <dbReference type="ChEBI" id="CHEBI:29105"/>
    </ligand>
</feature>
<dbReference type="GO" id="GO:0005737">
    <property type="term" value="C:cytoplasm"/>
    <property type="evidence" value="ECO:0007669"/>
    <property type="project" value="TreeGrafter"/>
</dbReference>
<feature type="domain" description="THIF-type NAD/FAD binding fold" evidence="17">
    <location>
        <begin position="16"/>
        <end position="416"/>
    </location>
</feature>
<dbReference type="InterPro" id="IPR030661">
    <property type="entry name" value="Uba2"/>
</dbReference>
<evidence type="ECO:0000256" key="5">
    <source>
        <dbReference type="ARBA" id="ARBA00022723"/>
    </source>
</evidence>
<evidence type="ECO:0000256" key="16">
    <source>
        <dbReference type="SAM" id="MobiDB-lite"/>
    </source>
</evidence>
<feature type="binding site" evidence="13">
    <location>
        <position position="76"/>
    </location>
    <ligand>
        <name>ATP</name>
        <dbReference type="ChEBI" id="CHEBI:30616"/>
    </ligand>
</feature>
<gene>
    <name evidence="20" type="ORF">EV44_g1091</name>
</gene>
<dbReference type="STRING" id="52586.A0A0B1P5I5"/>
<dbReference type="HOGENOM" id="CLU_013325_7_3_1"/>
<dbReference type="InterPro" id="IPR035985">
    <property type="entry name" value="Ubiquitin-activating_enz"/>
</dbReference>
<protein>
    <recommendedName>
        <fullName evidence="11">Ubiquitin-activating enzyme E1-like</fullName>
    </recommendedName>
</protein>
<feature type="binding site" evidence="13">
    <location>
        <position position="52"/>
    </location>
    <ligand>
        <name>ATP</name>
        <dbReference type="ChEBI" id="CHEBI:30616"/>
    </ligand>
</feature>
<dbReference type="PANTHER" id="PTHR10953:SF5">
    <property type="entry name" value="SUMO-ACTIVATING ENZYME SUBUNIT 2"/>
    <property type="match status" value="1"/>
</dbReference>
<feature type="binding site" evidence="14">
    <location>
        <position position="444"/>
    </location>
    <ligand>
        <name>Zn(2+)</name>
        <dbReference type="ChEBI" id="CHEBI:29105"/>
    </ligand>
</feature>
<evidence type="ECO:0000256" key="15">
    <source>
        <dbReference type="PROSITE-ProRule" id="PRU10132"/>
    </source>
</evidence>
<dbReference type="CDD" id="cd01489">
    <property type="entry name" value="Uba2_SUMO"/>
    <property type="match status" value="1"/>
</dbReference>
<feature type="binding site" evidence="13">
    <location>
        <begin position="60"/>
        <end position="63"/>
    </location>
    <ligand>
        <name>ATP</name>
        <dbReference type="ChEBI" id="CHEBI:30616"/>
    </ligand>
</feature>
<dbReference type="Proteomes" id="UP000030854">
    <property type="component" value="Unassembled WGS sequence"/>
</dbReference>
<dbReference type="GO" id="GO:0016740">
    <property type="term" value="F:transferase activity"/>
    <property type="evidence" value="ECO:0007669"/>
    <property type="project" value="UniProtKB-KW"/>
</dbReference>
<feature type="domain" description="Ubiquitin/SUMO-activating enzyme ubiquitin-like" evidence="19">
    <location>
        <begin position="452"/>
        <end position="535"/>
    </location>
</feature>
<evidence type="ECO:0000256" key="4">
    <source>
        <dbReference type="ARBA" id="ARBA00022679"/>
    </source>
</evidence>
<feature type="binding site" evidence="14">
    <location>
        <position position="441"/>
    </location>
    <ligand>
        <name>Zn(2+)</name>
        <dbReference type="ChEBI" id="CHEBI:29105"/>
    </ligand>
</feature>
<dbReference type="InterPro" id="IPR045886">
    <property type="entry name" value="ThiF/MoeB/HesA"/>
</dbReference>
<dbReference type="GO" id="GO:0031510">
    <property type="term" value="C:SUMO activating enzyme complex"/>
    <property type="evidence" value="ECO:0007669"/>
    <property type="project" value="UniProtKB-UniRule"/>
</dbReference>
<dbReference type="GO" id="GO:0016925">
    <property type="term" value="P:protein sumoylation"/>
    <property type="evidence" value="ECO:0007669"/>
    <property type="project" value="UniProtKB-UniRule"/>
</dbReference>
<evidence type="ECO:0000256" key="1">
    <source>
        <dbReference type="ARBA" id="ARBA00004123"/>
    </source>
</evidence>
<evidence type="ECO:0000313" key="21">
    <source>
        <dbReference type="Proteomes" id="UP000030854"/>
    </source>
</evidence>
<feature type="region of interest" description="Disordered" evidence="16">
    <location>
        <begin position="584"/>
        <end position="606"/>
    </location>
</feature>
<dbReference type="EMBL" id="JNVN01002479">
    <property type="protein sequence ID" value="KHJ31919.1"/>
    <property type="molecule type" value="Genomic_DNA"/>
</dbReference>
<feature type="binding site" evidence="13">
    <location>
        <begin position="28"/>
        <end position="33"/>
    </location>
    <ligand>
        <name>ATP</name>
        <dbReference type="ChEBI" id="CHEBI:30616"/>
    </ligand>
</feature>
<dbReference type="Gene3D" id="3.10.290.20">
    <property type="entry name" value="Ubiquitin-like 2 activating enzyme e1b. Chain: B, domain 3"/>
    <property type="match status" value="1"/>
</dbReference>
<dbReference type="Pfam" id="PF10585">
    <property type="entry name" value="UBA_E1_SCCH"/>
    <property type="match status" value="1"/>
</dbReference>
<evidence type="ECO:0000256" key="11">
    <source>
        <dbReference type="PIRNR" id="PIRNR039133"/>
    </source>
</evidence>
<comment type="caution">
    <text evidence="20">The sequence shown here is derived from an EMBL/GenBank/DDBJ whole genome shotgun (WGS) entry which is preliminary data.</text>
</comment>
<dbReference type="AlphaFoldDB" id="A0A0B1P5I5"/>
<dbReference type="Pfam" id="PF14732">
    <property type="entry name" value="UAE_UbL"/>
    <property type="match status" value="1"/>
</dbReference>
<dbReference type="Pfam" id="PF00899">
    <property type="entry name" value="ThiF"/>
    <property type="match status" value="1"/>
</dbReference>
<dbReference type="InterPro" id="IPR000594">
    <property type="entry name" value="ThiF_NAD_FAD-bd"/>
</dbReference>
<keyword evidence="4" id="KW-0808">Transferase</keyword>
<keyword evidence="7 11" id="KW-0833">Ubl conjugation pathway</keyword>
<dbReference type="UniPathway" id="UPA00886"/>
<dbReference type="GO" id="GO:0005524">
    <property type="term" value="F:ATP binding"/>
    <property type="evidence" value="ECO:0007669"/>
    <property type="project" value="UniProtKB-UniRule"/>
</dbReference>
<evidence type="ECO:0000256" key="14">
    <source>
        <dbReference type="PIRSR" id="PIRSR039133-3"/>
    </source>
</evidence>
<dbReference type="PROSITE" id="PS51257">
    <property type="entry name" value="PROKAR_LIPOPROTEIN"/>
    <property type="match status" value="1"/>
</dbReference>